<evidence type="ECO:0000256" key="7">
    <source>
        <dbReference type="ARBA" id="ARBA00023136"/>
    </source>
</evidence>
<dbReference type="AlphaFoldDB" id="A0A644W6C9"/>
<feature type="transmembrane region" description="Helical" evidence="8">
    <location>
        <begin position="290"/>
        <end position="314"/>
    </location>
</feature>
<feature type="transmembrane region" description="Helical" evidence="8">
    <location>
        <begin position="257"/>
        <end position="278"/>
    </location>
</feature>
<evidence type="ECO:0000256" key="8">
    <source>
        <dbReference type="SAM" id="Phobius"/>
    </source>
</evidence>
<reference evidence="10" key="1">
    <citation type="submission" date="2019-08" db="EMBL/GenBank/DDBJ databases">
        <authorList>
            <person name="Kucharzyk K."/>
            <person name="Murdoch R.W."/>
            <person name="Higgins S."/>
            <person name="Loffler F."/>
        </authorList>
    </citation>
    <scope>NUCLEOTIDE SEQUENCE</scope>
</reference>
<dbReference type="PANTHER" id="PTHR30294">
    <property type="entry name" value="MEMBRANE COMPONENT OF ABC TRANSPORTER YHHJ-RELATED"/>
    <property type="match status" value="1"/>
</dbReference>
<comment type="similarity">
    <text evidence="2">Belongs to the ABC-2 integral membrane protein family.</text>
</comment>
<dbReference type="PROSITE" id="PS51012">
    <property type="entry name" value="ABC_TM2"/>
    <property type="match status" value="1"/>
</dbReference>
<protein>
    <submittedName>
        <fullName evidence="10">Ribosome-associated ATPase</fullName>
    </submittedName>
</protein>
<evidence type="ECO:0000313" key="10">
    <source>
        <dbReference type="EMBL" id="MPL99040.1"/>
    </source>
</evidence>
<keyword evidence="7 8" id="KW-0472">Membrane</keyword>
<feature type="transmembrane region" description="Helical" evidence="8">
    <location>
        <begin position="224"/>
        <end position="251"/>
    </location>
</feature>
<dbReference type="InterPro" id="IPR051449">
    <property type="entry name" value="ABC-2_transporter_component"/>
</dbReference>
<evidence type="ECO:0000256" key="5">
    <source>
        <dbReference type="ARBA" id="ARBA00022692"/>
    </source>
</evidence>
<keyword evidence="5 8" id="KW-0812">Transmembrane</keyword>
<proteinExistence type="inferred from homology"/>
<dbReference type="InterPro" id="IPR013525">
    <property type="entry name" value="ABC2_TM"/>
</dbReference>
<evidence type="ECO:0000259" key="9">
    <source>
        <dbReference type="PROSITE" id="PS51012"/>
    </source>
</evidence>
<evidence type="ECO:0000256" key="4">
    <source>
        <dbReference type="ARBA" id="ARBA00022475"/>
    </source>
</evidence>
<keyword evidence="6 8" id="KW-1133">Transmembrane helix</keyword>
<accession>A0A644W6C9</accession>
<feature type="transmembrane region" description="Helical" evidence="8">
    <location>
        <begin position="350"/>
        <end position="369"/>
    </location>
</feature>
<comment type="subcellular location">
    <subcellularLocation>
        <location evidence="1">Cell membrane</location>
        <topology evidence="1">Multi-pass membrane protein</topology>
    </subcellularLocation>
</comment>
<evidence type="ECO:0000256" key="6">
    <source>
        <dbReference type="ARBA" id="ARBA00022989"/>
    </source>
</evidence>
<sequence length="377" mass="41539">MRAFRVFVQKEFYHILRDRWTTIILLALPILMIILFGFGITTEIRNTKFAVYDPAGDFTTRGIINKLESSEYFTLERYLSSPDQIEQLFREGKTGFAVVFSDEQILLVADGTDPNTASILTNYATALINSYLEESAVREAGGGAATNVAGDPPVAAATAAARRTITPEIRLLYNPSLKSAYNIVPGIMGMILMLICAMMTSVSIAREKELGTMEVLLVSPMKPFLIILSKIVPYFTISVINYVTILILSVYVLNVPIAGSLILLSGLSLLFIMVSLLLGILISSLVEKQIVALLISGMLLMMPAVFLSGLMFPIESMPEVLQWLSHILPVKWFIIAVRNVMIKGLGFSSIIKEIAILTGMAAVILAVSIKKFKFRLE</sequence>
<feature type="transmembrane region" description="Helical" evidence="8">
    <location>
        <begin position="183"/>
        <end position="204"/>
    </location>
</feature>
<dbReference type="PANTHER" id="PTHR30294:SF29">
    <property type="entry name" value="MULTIDRUG ABC TRANSPORTER PERMEASE YBHS-RELATED"/>
    <property type="match status" value="1"/>
</dbReference>
<evidence type="ECO:0000256" key="1">
    <source>
        <dbReference type="ARBA" id="ARBA00004651"/>
    </source>
</evidence>
<name>A0A644W6C9_9ZZZZ</name>
<dbReference type="GO" id="GO:0005886">
    <property type="term" value="C:plasma membrane"/>
    <property type="evidence" value="ECO:0007669"/>
    <property type="project" value="UniProtKB-SubCell"/>
</dbReference>
<dbReference type="GO" id="GO:0140359">
    <property type="term" value="F:ABC-type transporter activity"/>
    <property type="evidence" value="ECO:0007669"/>
    <property type="project" value="InterPro"/>
</dbReference>
<dbReference type="Pfam" id="PF12698">
    <property type="entry name" value="ABC2_membrane_3"/>
    <property type="match status" value="1"/>
</dbReference>
<dbReference type="EMBL" id="VSSQ01000642">
    <property type="protein sequence ID" value="MPL99040.1"/>
    <property type="molecule type" value="Genomic_DNA"/>
</dbReference>
<dbReference type="InterPro" id="IPR047817">
    <property type="entry name" value="ABC2_TM_bact-type"/>
</dbReference>
<comment type="caution">
    <text evidence="10">The sequence shown here is derived from an EMBL/GenBank/DDBJ whole genome shotgun (WGS) entry which is preliminary data.</text>
</comment>
<keyword evidence="3" id="KW-0813">Transport</keyword>
<organism evidence="10">
    <name type="scientific">bioreactor metagenome</name>
    <dbReference type="NCBI Taxonomy" id="1076179"/>
    <lineage>
        <taxon>unclassified sequences</taxon>
        <taxon>metagenomes</taxon>
        <taxon>ecological metagenomes</taxon>
    </lineage>
</organism>
<evidence type="ECO:0000256" key="3">
    <source>
        <dbReference type="ARBA" id="ARBA00022448"/>
    </source>
</evidence>
<evidence type="ECO:0000256" key="2">
    <source>
        <dbReference type="ARBA" id="ARBA00007783"/>
    </source>
</evidence>
<feature type="transmembrane region" description="Helical" evidence="8">
    <location>
        <begin position="20"/>
        <end position="40"/>
    </location>
</feature>
<keyword evidence="4" id="KW-1003">Cell membrane</keyword>
<gene>
    <name evidence="10" type="primary">rbbA_6</name>
    <name evidence="10" type="ORF">SDC9_45254</name>
</gene>
<feature type="domain" description="ABC transmembrane type-2" evidence="9">
    <location>
        <begin position="143"/>
        <end position="375"/>
    </location>
</feature>